<keyword evidence="3" id="KW-0539">Nucleus</keyword>
<evidence type="ECO:0000313" key="7">
    <source>
        <dbReference type="EMBL" id="KIM88361.1"/>
    </source>
</evidence>
<comment type="similarity">
    <text evidence="4">Belongs to the cyclophilin-type PPIase family. CWC27 subfamily.</text>
</comment>
<evidence type="ECO:0000256" key="3">
    <source>
        <dbReference type="ARBA" id="ARBA00023242"/>
    </source>
</evidence>
<feature type="domain" description="PPIase cyclophilin-type" evidence="6">
    <location>
        <begin position="12"/>
        <end position="161"/>
    </location>
</feature>
<feature type="region of interest" description="Disordered" evidence="5">
    <location>
        <begin position="261"/>
        <end position="338"/>
    </location>
</feature>
<feature type="compositionally biased region" description="Basic and acidic residues" evidence="5">
    <location>
        <begin position="425"/>
        <end position="459"/>
    </location>
</feature>
<reference evidence="8" key="2">
    <citation type="submission" date="2015-01" db="EMBL/GenBank/DDBJ databases">
        <title>Evolutionary Origins and Diversification of the Mycorrhizal Mutualists.</title>
        <authorList>
            <consortium name="DOE Joint Genome Institute"/>
            <consortium name="Mycorrhizal Genomics Consortium"/>
            <person name="Kohler A."/>
            <person name="Kuo A."/>
            <person name="Nagy L.G."/>
            <person name="Floudas D."/>
            <person name="Copeland A."/>
            <person name="Barry K.W."/>
            <person name="Cichocki N."/>
            <person name="Veneault-Fourrey C."/>
            <person name="LaButti K."/>
            <person name="Lindquist E.A."/>
            <person name="Lipzen A."/>
            <person name="Lundell T."/>
            <person name="Morin E."/>
            <person name="Murat C."/>
            <person name="Riley R."/>
            <person name="Ohm R."/>
            <person name="Sun H."/>
            <person name="Tunlid A."/>
            <person name="Henrissat B."/>
            <person name="Grigoriev I.V."/>
            <person name="Hibbett D.S."/>
            <person name="Martin F."/>
        </authorList>
    </citation>
    <scope>NUCLEOTIDE SEQUENCE [LARGE SCALE GENOMIC DNA]</scope>
    <source>
        <strain evidence="8">F 1598</strain>
    </source>
</reference>
<dbReference type="PRINTS" id="PR00153">
    <property type="entry name" value="CSAPPISMRASE"/>
</dbReference>
<dbReference type="STRING" id="765440.A0A0C3GCJ2"/>
<dbReference type="PANTHER" id="PTHR45625">
    <property type="entry name" value="PEPTIDYL-PROLYL CIS-TRANS ISOMERASE-RELATED"/>
    <property type="match status" value="1"/>
</dbReference>
<evidence type="ECO:0000256" key="1">
    <source>
        <dbReference type="ARBA" id="ARBA00000971"/>
    </source>
</evidence>
<comment type="subcellular location">
    <subcellularLocation>
        <location evidence="2">Nucleus</location>
    </subcellularLocation>
</comment>
<evidence type="ECO:0000256" key="2">
    <source>
        <dbReference type="ARBA" id="ARBA00004123"/>
    </source>
</evidence>
<name>A0A0C3GCJ2_PILCF</name>
<reference evidence="7 8" key="1">
    <citation type="submission" date="2014-04" db="EMBL/GenBank/DDBJ databases">
        <authorList>
            <consortium name="DOE Joint Genome Institute"/>
            <person name="Kuo A."/>
            <person name="Tarkka M."/>
            <person name="Buscot F."/>
            <person name="Kohler A."/>
            <person name="Nagy L.G."/>
            <person name="Floudas D."/>
            <person name="Copeland A."/>
            <person name="Barry K.W."/>
            <person name="Cichocki N."/>
            <person name="Veneault-Fourrey C."/>
            <person name="LaButti K."/>
            <person name="Lindquist E.A."/>
            <person name="Lipzen A."/>
            <person name="Lundell T."/>
            <person name="Morin E."/>
            <person name="Murat C."/>
            <person name="Sun H."/>
            <person name="Tunlid A."/>
            <person name="Henrissat B."/>
            <person name="Grigoriev I.V."/>
            <person name="Hibbett D.S."/>
            <person name="Martin F."/>
            <person name="Nordberg H.P."/>
            <person name="Cantor M.N."/>
            <person name="Hua S.X."/>
        </authorList>
    </citation>
    <scope>NUCLEOTIDE SEQUENCE [LARGE SCALE GENOMIC DNA]</scope>
    <source>
        <strain evidence="7 8">F 1598</strain>
    </source>
</reference>
<protein>
    <recommendedName>
        <fullName evidence="6">PPIase cyclophilin-type domain-containing protein</fullName>
    </recommendedName>
</protein>
<dbReference type="OrthoDB" id="442970at2759"/>
<dbReference type="EMBL" id="KN832977">
    <property type="protein sequence ID" value="KIM88361.1"/>
    <property type="molecule type" value="Genomic_DNA"/>
</dbReference>
<sequence>MALPTNGRVIVETTAGEIDIELWSKETPKTCRNFLTLAMEGYYDGVIFHRIVPGFLVQTGDKTGTGGGGESIYGEPFEDEIHPRLRFAHRGIVAMANNGTKNSNDSQFIITLDRADELHGKHTLFGRCMGDTVYNVMKIGEMEIDANERPVYPPKIKTIRILENPFDDIVPRITAEEKRAQQRAREEAQKEREEAERRKGAKKNVKLLSFGDDEGATEETEPVTFKKKGIFRPDLIDNHDQAMPDILAPVKAAPNKIDQSPIVSTADVMSNKSSKKSDSLDITKIRERHAQEQASESNSRKAEIEKIEADLRRLSRRRDGNDSDDEPSKKKVKKSYLEEELAKYSKGKGISKKGKRKDEGDVLAALNSFRGKLKGSMFEGLPGDDEDGQADGDADGKKASLAVGEEDPGMEVDDDQGFLSHALHFPKDDGEESRKAERDFEVIDPRERGAKAKEEERERKRAMKAKASGGRHRR</sequence>
<dbReference type="GO" id="GO:0071013">
    <property type="term" value="C:catalytic step 2 spliceosome"/>
    <property type="evidence" value="ECO:0007669"/>
    <property type="project" value="TreeGrafter"/>
</dbReference>
<dbReference type="AlphaFoldDB" id="A0A0C3GCJ2"/>
<keyword evidence="8" id="KW-1185">Reference proteome</keyword>
<dbReference type="SUPFAM" id="SSF50891">
    <property type="entry name" value="Cyclophilin-like"/>
    <property type="match status" value="1"/>
</dbReference>
<feature type="compositionally biased region" description="Basic and acidic residues" evidence="5">
    <location>
        <begin position="177"/>
        <end position="198"/>
    </location>
</feature>
<dbReference type="InterPro" id="IPR002130">
    <property type="entry name" value="Cyclophilin-type_PPIase_dom"/>
</dbReference>
<dbReference type="HOGENOM" id="CLU_012062_14_4_1"/>
<feature type="compositionally biased region" description="Acidic residues" evidence="5">
    <location>
        <begin position="404"/>
        <end position="416"/>
    </location>
</feature>
<feature type="compositionally biased region" description="Basic residues" evidence="5">
    <location>
        <begin position="460"/>
        <end position="474"/>
    </location>
</feature>
<dbReference type="Pfam" id="PF00160">
    <property type="entry name" value="Pro_isomerase"/>
    <property type="match status" value="1"/>
</dbReference>
<dbReference type="Proteomes" id="UP000054166">
    <property type="component" value="Unassembled WGS sequence"/>
</dbReference>
<dbReference type="Gene3D" id="2.40.100.10">
    <property type="entry name" value="Cyclophilin-like"/>
    <property type="match status" value="1"/>
</dbReference>
<dbReference type="FunCoup" id="A0A0C3GCJ2">
    <property type="interactions" value="337"/>
</dbReference>
<dbReference type="InterPro" id="IPR029000">
    <property type="entry name" value="Cyclophilin-like_dom_sf"/>
</dbReference>
<dbReference type="PANTHER" id="PTHR45625:SF6">
    <property type="entry name" value="SPLICEOSOME-ASSOCIATED PROTEIN CWC27 HOMOLOG"/>
    <property type="match status" value="1"/>
</dbReference>
<dbReference type="InterPro" id="IPR020892">
    <property type="entry name" value="Cyclophilin-type_PPIase_CS"/>
</dbReference>
<feature type="compositionally biased region" description="Basic and acidic residues" evidence="5">
    <location>
        <begin position="298"/>
        <end position="338"/>
    </location>
</feature>
<evidence type="ECO:0000256" key="4">
    <source>
        <dbReference type="ARBA" id="ARBA00038509"/>
    </source>
</evidence>
<dbReference type="PROSITE" id="PS00170">
    <property type="entry name" value="CSA_PPIASE_1"/>
    <property type="match status" value="1"/>
</dbReference>
<dbReference type="GO" id="GO:0006457">
    <property type="term" value="P:protein folding"/>
    <property type="evidence" value="ECO:0007669"/>
    <property type="project" value="InterPro"/>
</dbReference>
<proteinExistence type="inferred from homology"/>
<feature type="region of interest" description="Disordered" evidence="5">
    <location>
        <begin position="373"/>
        <end position="474"/>
    </location>
</feature>
<dbReference type="PROSITE" id="PS50072">
    <property type="entry name" value="CSA_PPIASE_2"/>
    <property type="match status" value="1"/>
</dbReference>
<evidence type="ECO:0000313" key="8">
    <source>
        <dbReference type="Proteomes" id="UP000054166"/>
    </source>
</evidence>
<organism evidence="7 8">
    <name type="scientific">Piloderma croceum (strain F 1598)</name>
    <dbReference type="NCBI Taxonomy" id="765440"/>
    <lineage>
        <taxon>Eukaryota</taxon>
        <taxon>Fungi</taxon>
        <taxon>Dikarya</taxon>
        <taxon>Basidiomycota</taxon>
        <taxon>Agaricomycotina</taxon>
        <taxon>Agaricomycetes</taxon>
        <taxon>Agaricomycetidae</taxon>
        <taxon>Atheliales</taxon>
        <taxon>Atheliaceae</taxon>
        <taxon>Piloderma</taxon>
    </lineage>
</organism>
<evidence type="ECO:0000256" key="5">
    <source>
        <dbReference type="SAM" id="MobiDB-lite"/>
    </source>
</evidence>
<evidence type="ECO:0000259" key="6">
    <source>
        <dbReference type="PROSITE" id="PS50072"/>
    </source>
</evidence>
<dbReference type="InParanoid" id="A0A0C3GCJ2"/>
<dbReference type="InterPro" id="IPR044666">
    <property type="entry name" value="Cyclophilin_A-like"/>
</dbReference>
<comment type="catalytic activity">
    <reaction evidence="1">
        <text>[protein]-peptidylproline (omega=180) = [protein]-peptidylproline (omega=0)</text>
        <dbReference type="Rhea" id="RHEA:16237"/>
        <dbReference type="Rhea" id="RHEA-COMP:10747"/>
        <dbReference type="Rhea" id="RHEA-COMP:10748"/>
        <dbReference type="ChEBI" id="CHEBI:83833"/>
        <dbReference type="ChEBI" id="CHEBI:83834"/>
        <dbReference type="EC" id="5.2.1.8"/>
    </reaction>
</comment>
<feature type="compositionally biased region" description="Acidic residues" evidence="5">
    <location>
        <begin position="382"/>
        <end position="393"/>
    </location>
</feature>
<feature type="region of interest" description="Disordered" evidence="5">
    <location>
        <begin position="177"/>
        <end position="201"/>
    </location>
</feature>
<feature type="compositionally biased region" description="Basic and acidic residues" evidence="5">
    <location>
        <begin position="275"/>
        <end position="291"/>
    </location>
</feature>
<dbReference type="GO" id="GO:0003755">
    <property type="term" value="F:peptidyl-prolyl cis-trans isomerase activity"/>
    <property type="evidence" value="ECO:0007669"/>
    <property type="project" value="UniProtKB-EC"/>
</dbReference>
<accession>A0A0C3GCJ2</accession>
<gene>
    <name evidence="7" type="ORF">PILCRDRAFT_254862</name>
</gene>